<feature type="region of interest" description="Disordered" evidence="1">
    <location>
        <begin position="5456"/>
        <end position="5511"/>
    </location>
</feature>
<feature type="compositionally biased region" description="Acidic residues" evidence="1">
    <location>
        <begin position="5155"/>
        <end position="5166"/>
    </location>
</feature>
<feature type="compositionally biased region" description="Low complexity" evidence="1">
    <location>
        <begin position="4452"/>
        <end position="4465"/>
    </location>
</feature>
<dbReference type="SMART" id="SM00710">
    <property type="entry name" value="PbH1"/>
    <property type="match status" value="4"/>
</dbReference>
<dbReference type="Gene3D" id="2.60.120.200">
    <property type="match status" value="1"/>
</dbReference>
<dbReference type="Proteomes" id="UP000316714">
    <property type="component" value="Unassembled WGS sequence"/>
</dbReference>
<dbReference type="SUPFAM" id="SSF51126">
    <property type="entry name" value="Pectin lyase-like"/>
    <property type="match status" value="1"/>
</dbReference>
<accession>A0A5C5VD38</accession>
<keyword evidence="3" id="KW-1185">Reference proteome</keyword>
<evidence type="ECO:0000313" key="3">
    <source>
        <dbReference type="Proteomes" id="UP000316714"/>
    </source>
</evidence>
<reference evidence="2 3" key="1">
    <citation type="submission" date="2019-02" db="EMBL/GenBank/DDBJ databases">
        <title>Deep-cultivation of Planctomycetes and their phenomic and genomic characterization uncovers novel biology.</title>
        <authorList>
            <person name="Wiegand S."/>
            <person name="Jogler M."/>
            <person name="Boedeker C."/>
            <person name="Pinto D."/>
            <person name="Vollmers J."/>
            <person name="Rivas-Marin E."/>
            <person name="Kohn T."/>
            <person name="Peeters S.H."/>
            <person name="Heuer A."/>
            <person name="Rast P."/>
            <person name="Oberbeckmann S."/>
            <person name="Bunk B."/>
            <person name="Jeske O."/>
            <person name="Meyerdierks A."/>
            <person name="Storesund J.E."/>
            <person name="Kallscheuer N."/>
            <person name="Luecker S."/>
            <person name="Lage O.M."/>
            <person name="Pohl T."/>
            <person name="Merkel B.J."/>
            <person name="Hornburger P."/>
            <person name="Mueller R.-W."/>
            <person name="Bruemmer F."/>
            <person name="Labrenz M."/>
            <person name="Spormann A.M."/>
            <person name="Op Den Camp H."/>
            <person name="Overmann J."/>
            <person name="Amann R."/>
            <person name="Jetten M.S.M."/>
            <person name="Mascher T."/>
            <person name="Medema M.H."/>
            <person name="Devos D.P."/>
            <person name="Kaster A.-K."/>
            <person name="Ovreas L."/>
            <person name="Rohde M."/>
            <person name="Galperin M.Y."/>
            <person name="Jogler C."/>
        </authorList>
    </citation>
    <scope>NUCLEOTIDE SEQUENCE [LARGE SCALE GENOMIC DNA]</scope>
    <source>
        <strain evidence="2 3">KOR34</strain>
    </source>
</reference>
<dbReference type="InterPro" id="IPR013320">
    <property type="entry name" value="ConA-like_dom_sf"/>
</dbReference>
<dbReference type="InterPro" id="IPR059226">
    <property type="entry name" value="Choice_anch_Q_dom"/>
</dbReference>
<feature type="compositionally biased region" description="Polar residues" evidence="1">
    <location>
        <begin position="4979"/>
        <end position="4992"/>
    </location>
</feature>
<feature type="compositionally biased region" description="Polar residues" evidence="1">
    <location>
        <begin position="5012"/>
        <end position="5025"/>
    </location>
</feature>
<proteinExistence type="predicted"/>
<sequence length="5806" mass="611013">MRRFPISWDGTLASLGLKRKLSASKKDQYWRRRFARIEQLERREMLAADYVVTTLEDIVAADDVLSLREAISAAASDGQSDQDTITFDPSLYAAGPATITLGSLGSIITSTDFILDGPGADLLTISANASAADQRRVFQFNTGADVTLTGVTIADGYVISDGGGIWNRGNLTLREVTFRNNVAVRNSSGGAGQGGGLFHRTGKLIIRDSTFEENTARYGGGARLLMGDSGTPEAEIYGVTFVSNHALDLSSSPSSYTAGGALHVQHAVGDVLVANSTFSDNTTTYGGGAIRAAYGVELTVVNSTIAFNHSDNQGGGFSVSGATVVIDNSIVAANTSGNGYSDAVSWSSPTWKGSHNLFGSVGNAGLDTTPGSGNTSIGVGVNPGLAPLGDYGGPTATHAILAGSPAIDAGILYSDAVLTGAPVAYYRFDEPSGSTANDSAGTNNAVVYGAPSIGAGAVGGGKSLELDGVDDYAQITNATIGASFTAEAWVSSSEVKWNKSAWIASARGANGFIIHPMAGSTKWKGYIYDSSGTAYEIGIHTPPGGDIQSWNHYAITFDASTGQAVMYFDGNAVAIKDLSSITRTEVTDATVLIGKDDWSTNGIFGAGKVDEVALYDTALSAAAIRSRASLRAASFADQRAGSGYSARAVNGMGDIGPFEYGAQPVASEEPFEVTRQDGYVADGENWVASNAAGASVVVWEGSGAEGDGIYIQHINPNLSVSSLPRLVDIGMDATDVSSPRVAIDGQGRHVVVWRVDSGDNAGIWMRRFDAAGGAIDEFPEQVNDGVDTFYTPTVETNEAGQVVILWKSGADTLRFRRFTTSGLSLDNSSRVAVASSADLYVATSGRSAVVTEDGGFYVLWEDDNETILIKQFEASGAPASDAVVVGSKVDDAAPLPDPESGAQSEVTSLAPYDIAPDGNGGVLVAWAKQLHVTDNESQGGNTTNASTTDALLYVSPVSASGVIGGRITIDASTIETTQVDYTSPFTANYYLSEAYTINRPTLAVDAEGRFGLAWSRSDSVLFYGSNFDLNSSGNIVYSPGNHHTNSGSSGHEMTWFNSAGIRLLDVTAKPLPGVSSTYSSLTSDAAGNFLLTARGNDSEIWGQRFRLPQRVTLSDGGLLTIDETIAQNQTIVLSAAMSDGQWWVTLNSKKTNILASAVTAISIVGGANDTRVDLSGVVAGQNQPFANLNTTDAEMIVVDGGSGNDVIIGSAYPQTLRGGAGDDRILGGDANDLLYGGEGDDVLLAGLGADELYGGVGNDTLRGGEGNDTLYGLDETTTPTLQEGEEDNDLLFGEEGDDDLYGSAGDDRLDGGSGGDDLLVGGDGDDVFVVTDASADTVTISDTGGVDTIDLSAAASGATVSLEGGSGVFAIASVGFTVSGVENIIGTPYADVLIGNSFANRIEGGGGDDHLFSGGVASTEVGGVDTLAGGQGNDHLFVQVVADAQGEDPEVSDQHLLQGGAGSDFYYVSNVDATVTISDPTGDDTLDLETLGWAGAAAPVIDDSLTEGLQQFGDLKLESAGLADLENRAVPTDAEADLTVTYSALNDGGWDISGASPTLTASATIDGSAAGVVIQYESESLGSGAFTIGGSGASITITLSSPGALAPGMHAITIWATKPGDEFVLYTPETVVFEIAGAPTPVASVVVEDGSGVPVTGSVTVQAGSSTEGTASLFLKHAETQDVTYHYSLGPGAPRGASIDANGAFSWTPSSDQLGSHTFDLRVTEPGYPPVRVSKSVTIEVESELAIDSFELISDTGASGTDGISANTWLQGKVVSNTPLENVRVVFQLGYPGTGNIAIGNDNENIVQLSVSPDNPREATFLIIPDRSLLTAGQYNTIGVQLNEATSPNNAIGPVHTATFNLDPSENIVPSIVSGSFGLATDTGIDLNGITSDPTLVGKVSHPDGGIAGLKVDIYRKSADSPSTTYVPHDPEVPGSAQIVATVETDDEGSFTYTPANLSDSDKSLWWAVVREELFEDSPAESTPDPSSQLDSAVYVEFRQNTAPTVTSVYLINDTGTPADNKTSDTRVGGQVEAGETDGVVEGIVVEVSYTGTETVTEFAVTDSDGKFELPLSHLQVGTLTPISVRAIERDTYTGQVLTGTPNNTLSITHDPADLSAPTIEFFGLGGGVANNYVGEVAGYDPNSTPIVIEFSTASDTTSTSNEDEFEANIVGYATPAGEERSFAFTVRGLGLAPDVQTLYARAVAIGDTGATAVGPEVSAAIAEVEDPTFQSHLAYVDGDDRTALPIVEGVVDYAGDMADLLLEYRIDELSGKVYTAELNEDGTFRFVVEGIESAAPGYDPNAPTHSVQLRVRPLDEVAAAPEFSDDGVQTDTDGFVSGLDGGLTDSSATWLVETLGADGAGLSGDWHNGAFARDWEQAEAAWEAPTAFTYDANLWASSVDLTLDTRADTSLPLVSGTLSGLDSTNSNTGLGGLTVEFYLRDGQAVEVLDGSAVTDTDGSFVYHLAGHSVGVNELVVRLVQQEASSTGGPTTSMVVYDGNFAVTADQTLALDDLSLKSPTLDDGQTLQAVLPTLIGALGAAIQDRGLRTVEFDYGAGTFEASTLTDASGAFEFTPESLAGHVSSNHVTVAARMAETRTDEATGQSYKVYGAPLSLTWEVVGNQAPSITQFELANDTGYYNAGHQVLDRVTSDPTLVGRVVDEDGTHQAFVNVEFDHNGNGQVDGWTTTDANGNFRYTPKGIDYGHWDIRARVVERDGVTGDDRAAEYGGGGEDWACVTATGDPNISSGASGFTFVAPLGVLVDNLGIVQGGATVDPRLSGTVKDSQGGAAPFATVDFFRYDAIAETIHEALGSVVSDENGDFEFMPVGLPFSADAANLGVIAVPQQSPYFEEAPPASSGDTYTYASTFASTSTAGTPTVAAALANLSTLLVSGEFDVEDDATSPQYVELQLLDSNSQVLSTEIVSLETQFKEVLDNEVVTVKTVYAFSYPLDLTASGASEVAEVSARVVAWKEDAFGVDPMVGGFTFGGWSSLDIDTSQGAGALAFSDDVESTGTGVVAPELSGAVDRIGATGGTLVDAQYEVELDFDGDGLADETVRLDDADPLGSGSIGWSHVLEGFEAGEIELWARPVAYVTYRTSEGEEVNERVEASWGEDPISIDFESPAPSINAPGVHSPEPSNSGATKDPTITGEVTSPLNGVSTVGMTVEIDENLDGIADGTAVVLPSETFEYTLRDAKFGEVTVNVRAVDTYSHTSELAGQWQPVVFTYLPPTPPEVLSVGLQTSHTNAELSSEAVTNNPVVVGEVTVPAGAYSVTVQFDHEGDGVIDGTTTTDALGRFTYVPENLRWGEINNFQMRPVARVGDQAIPAIGWHSFSFFHDVFDAPVISQLTVVDASRAIIEGRATSGGFGQSVRVEVVVRYPGGVAATNSPNTVETSGDGYFRMELTELPALAAGQKYTIEATPYLDDPNSVTDVPGETASETFEYTPTSVDISQAALTAFGLAHDTGPSDSLTADPTLAGTVSGAVPQLYVEFSFVSSHTDAGLYRTPVMADGTYSYTPTGLTPGVEYNVWSRLSLWNPGDPQNQVSAGEQYSAWTGAEQFTLDLSQLPAPLVTSIVLSQNQAGENETPQSSTPVFKGQVSSDGAIAGLKVLFDHNDDGVIDGWTTTRQDGTFLYRADSIEPGPEALTQTLTAWVEQQHYQVEHTTRSAPTRFDFILTRAPIVRNLEYTPYDAAGPADATLAGEVFDDSGATPVAVEYYLFDDGIGDAPPTDLDDWTPPASGANSTPVANDAFTVTLGDPPSGPLTVVLRATNDEGVDGPWRIFSVVVGEDASPILPITNLGLAANIGSEAAPQTYEPTLVGQVGSGRQGAFDVVRIEVWKAENDPNTDPADVTVRTNADGEGRFEIAIPDLDPGDHVAHVVSLWYDPALQEEVASAAAEFEFEIVSTSPSLTGLWLADGTPVDGATSDASFRAQLQVGAANAAGYRVAYEVVPTGQNATGEPDGYAISTPGASHNIEFTPVGLPATDVTVHAWVVEWSDSDERYLRPGDSGISAQQFSFTYQPPSASGPQLDSEVNDSAAQRADGAFVDAVKHSLSDGLKNAFSSSSGSNAFDTLALDENDGGGAYLAGSGMINLDFARVEIMHRGAADEVGADGLAPSLFEFTDTFAYTGDKSWSGEVTMPVTLTGADGNYDIDYAYAQYVLEDNGTSLDLWAIYAIQLSLDWESTDGEGLNHNLEIAGSYVITIGAELSYPSGGQADVLSYNITEDAQYEFWQRESDAPTDEFATETVVTAGNYGLYYREGDAFDDDSDITPTLTDRRYNITEDRTTETWVTSADSDSLSTSTGTESYDYELSAYAKQTSEVTNSGSIVTTFNGAGASLTQDISGQRTVTSEAMYESTLDGDASFQRALDNDDLDRAEVATLDYSFYQANLYAETDYQLTHAERHVDTAYQLEETSIERSTQSGLGVLQSGEAASDYSNSDWDFHQTTEATTRTTESGTAGSHAGPGGATVESLDAALALTTTATANGHGGVHRYYDEGADASGDLVSMTDSGEVRSSYQFDSNAVGKLDAVAYAVDEYFTLSGAQTLNVTSTSSDLTDVTGLRVEVTQEAGATAATTATIDYSSRTSSQATVSTRAETAFRRDPSGGVSSGAFSTSATGSAISASQAGGMSVVQEPSYPPSLETAFQDKQSSSYSLAADVQASFGEDGVVNGSVKRSENVDARSSSYVQLGGELVAPSLQLKVADATIDSTGPATSFSLEKAQATSQSQEAYIFQRSAGVESQQGTFSDESTLSVEGTSQVRVLPGSGADFIYAQREDTGVQSTSSLAGSFTDNGLGHRRVHASSDETLESHARSRSLFGDSYSEGSTSEDTIHYGVISGDRTSSESTFKTQGIVSIEETNGVEAVESASTGTFGVSSLVSSHVITTSSSSPNASDYFRVRQNVSQNATSTAYGEITATAVDDSETSRTTVDARQGATARESYDSVSRTADAQEESKSLVQSSGRSRARQSGSSEGTVTASPRGTSSLFFVDNDATAKSQDKVEWNERSGSGPTLESSQGTRIDKSSFDSESDGYVKTDIDGDRHAEFDWKESSTASVDLTSKSKRGYTDSFDKTRYADSSARINQSLSAEAQGQLREQREKVDVEVTSSSQSQTGGYHFEGGSFWVYYHLDGAAEVYHLSASFWTVDGDADGSTETEEEWVEGFSDSSNSEIDYEREDNWSKKTKLKDDGGWSYETTQDWDSWHEEYVYSTEQTITTTDVGKLTEDFTSAGGESGDRQTLERTHHMNWRKVTSEPVAPYGNYIMWANFGIPPADAGLEEYLTKEYTDSLIETRFQAGDSHSSHTLGPDGGARNGTLVAHSQDIKTRIERDEHKWNYSPPVLDPGDDGIFESLTDVGRKTKDKVYQSGVRVNETAGYSDDESGVRQAFDGYARTVNYATTGEVWSEAGKKDYLFYHIANGSVQNSDSEDEINRWESIDFDLTTVTLTTDTYYGKQSDGQDGGAARATTAASGSEESNAVPGAREETTSTVSENESQSGRQVETSGSRLEDTGFWIASTVVDRERTPQTVATETEGETVVKPSDAASGGQWSTIKDATQLTLEELLELNHMLPKYPGETWTDYLANYGFDSPHVALLDALADGKVTGPEAASLDFTDEQLRDILGDMYLEDKGYEVNRNRARLAVMVRNNPALEIYARIAIPTADLIATGMSVPTMVRPPATGLSGALTRSKPNFPQPVRAQAPRTLFKNGELFEAAFDTSKGKVGLLAETVVDGKTLRLKDVVIEPLKTGKLNIGPKEVLAARQQLIEQARAAGFEKLIISGKRLTGANKGKLVDLTIDLTK</sequence>
<comment type="caution">
    <text evidence="2">The sequence shown here is derived from an EMBL/GenBank/DDBJ whole genome shotgun (WGS) entry which is preliminary data.</text>
</comment>
<feature type="region of interest" description="Disordered" evidence="1">
    <location>
        <begin position="4452"/>
        <end position="4472"/>
    </location>
</feature>
<feature type="region of interest" description="Disordered" evidence="1">
    <location>
        <begin position="5528"/>
        <end position="5553"/>
    </location>
</feature>
<dbReference type="EMBL" id="SIHJ01000001">
    <property type="protein sequence ID" value="TWT35622.1"/>
    <property type="molecule type" value="Genomic_DNA"/>
</dbReference>
<organism evidence="2 3">
    <name type="scientific">Posidoniimonas corsicana</name>
    <dbReference type="NCBI Taxonomy" id="1938618"/>
    <lineage>
        <taxon>Bacteria</taxon>
        <taxon>Pseudomonadati</taxon>
        <taxon>Planctomycetota</taxon>
        <taxon>Planctomycetia</taxon>
        <taxon>Pirellulales</taxon>
        <taxon>Lacipirellulaceae</taxon>
        <taxon>Posidoniimonas</taxon>
    </lineage>
</organism>
<dbReference type="InterPro" id="IPR001343">
    <property type="entry name" value="Hemolysn_Ca-bd"/>
</dbReference>
<dbReference type="InterPro" id="IPR006626">
    <property type="entry name" value="PbH1"/>
</dbReference>
<feature type="compositionally biased region" description="Low complexity" evidence="1">
    <location>
        <begin position="4965"/>
        <end position="4978"/>
    </location>
</feature>
<dbReference type="PRINTS" id="PR00313">
    <property type="entry name" value="CABNDNGRPT"/>
</dbReference>
<dbReference type="SUPFAM" id="SSF51120">
    <property type="entry name" value="beta-Roll"/>
    <property type="match status" value="3"/>
</dbReference>
<dbReference type="GO" id="GO:0005509">
    <property type="term" value="F:calcium ion binding"/>
    <property type="evidence" value="ECO:0007669"/>
    <property type="project" value="InterPro"/>
</dbReference>
<dbReference type="NCBIfam" id="NF041518">
    <property type="entry name" value="choice_anch_Q"/>
    <property type="match status" value="1"/>
</dbReference>
<evidence type="ECO:0000256" key="1">
    <source>
        <dbReference type="SAM" id="MobiDB-lite"/>
    </source>
</evidence>
<dbReference type="InterPro" id="IPR011049">
    <property type="entry name" value="Serralysin-like_metalloprot_C"/>
</dbReference>
<feature type="compositionally biased region" description="Low complexity" evidence="1">
    <location>
        <begin position="5532"/>
        <end position="5543"/>
    </location>
</feature>
<gene>
    <name evidence="2" type="primary">cya_1</name>
    <name evidence="2" type="ORF">KOR34_05160</name>
</gene>
<dbReference type="OrthoDB" id="292920at2"/>
<feature type="region of interest" description="Disordered" evidence="1">
    <location>
        <begin position="3117"/>
        <end position="3157"/>
    </location>
</feature>
<feature type="region of interest" description="Disordered" evidence="1">
    <location>
        <begin position="5155"/>
        <end position="5181"/>
    </location>
</feature>
<dbReference type="InterPro" id="IPR011050">
    <property type="entry name" value="Pectin_lyase_fold/virulence"/>
</dbReference>
<dbReference type="Gene3D" id="2.150.10.10">
    <property type="entry name" value="Serralysin-like metalloprotease, C-terminal"/>
    <property type="match status" value="3"/>
</dbReference>
<feature type="region of interest" description="Disordered" evidence="1">
    <location>
        <begin position="4925"/>
        <end position="5043"/>
    </location>
</feature>
<protein>
    <submittedName>
        <fullName evidence="2">Bifunctional hemolysin/adenylate cyclase</fullName>
    </submittedName>
</protein>
<feature type="compositionally biased region" description="Basic and acidic residues" evidence="1">
    <location>
        <begin position="5026"/>
        <end position="5043"/>
    </location>
</feature>
<dbReference type="SUPFAM" id="SSF49899">
    <property type="entry name" value="Concanavalin A-like lectins/glucanases"/>
    <property type="match status" value="1"/>
</dbReference>
<evidence type="ECO:0000313" key="2">
    <source>
        <dbReference type="EMBL" id="TWT35622.1"/>
    </source>
</evidence>
<dbReference type="RefSeq" id="WP_146561931.1">
    <property type="nucleotide sequence ID" value="NZ_SIHJ01000001.1"/>
</dbReference>
<dbReference type="Pfam" id="PF00353">
    <property type="entry name" value="HemolysinCabind"/>
    <property type="match status" value="5"/>
</dbReference>
<dbReference type="PROSITE" id="PS00330">
    <property type="entry name" value="HEMOLYSIN_CALCIUM"/>
    <property type="match status" value="3"/>
</dbReference>
<dbReference type="InterPro" id="IPR018511">
    <property type="entry name" value="Hemolysin-typ_Ca-bd_CS"/>
</dbReference>
<name>A0A5C5VD38_9BACT</name>
<feature type="compositionally biased region" description="Low complexity" evidence="1">
    <location>
        <begin position="5491"/>
        <end position="5501"/>
    </location>
</feature>
<feature type="compositionally biased region" description="Low complexity" evidence="1">
    <location>
        <begin position="5466"/>
        <end position="5482"/>
    </location>
</feature>